<name>A0A8H9QXZ2_CLOPF</name>
<keyword evidence="1" id="KW-1133">Transmembrane helix</keyword>
<evidence type="ECO:0000256" key="1">
    <source>
        <dbReference type="SAM" id="Phobius"/>
    </source>
</evidence>
<evidence type="ECO:0000313" key="2">
    <source>
        <dbReference type="EMBL" id="HAT4307269.1"/>
    </source>
</evidence>
<protein>
    <submittedName>
        <fullName evidence="2">Uncharacterized protein</fullName>
    </submittedName>
</protein>
<reference evidence="2" key="2">
    <citation type="submission" date="2020-07" db="EMBL/GenBank/DDBJ databases">
        <authorList>
            <consortium name="NCBI Pathogen Detection Project"/>
        </authorList>
    </citation>
    <scope>NUCLEOTIDE SEQUENCE</scope>
    <source>
        <strain evidence="2">C8</strain>
    </source>
</reference>
<dbReference type="AlphaFoldDB" id="A0A8H9QXZ2"/>
<dbReference type="RefSeq" id="WP_124040600.1">
    <property type="nucleotide sequence ID" value="NZ_CATNWZ010000009.1"/>
</dbReference>
<gene>
    <name evidence="2" type="ORF">I9080_001037</name>
</gene>
<keyword evidence="1" id="KW-0472">Membrane</keyword>
<keyword evidence="1" id="KW-0812">Transmembrane</keyword>
<dbReference type="Proteomes" id="UP000859547">
    <property type="component" value="Unassembled WGS sequence"/>
</dbReference>
<comment type="caution">
    <text evidence="2">The sequence shown here is derived from an EMBL/GenBank/DDBJ whole genome shotgun (WGS) entry which is preliminary data.</text>
</comment>
<dbReference type="EMBL" id="DACTCB010000003">
    <property type="protein sequence ID" value="HAT4307269.1"/>
    <property type="molecule type" value="Genomic_DNA"/>
</dbReference>
<accession>A0A8H9QXZ2</accession>
<proteinExistence type="predicted"/>
<reference evidence="2" key="1">
    <citation type="journal article" date="2018" name="Genome Biol.">
        <title>SKESA: strategic k-mer extension for scrupulous assemblies.</title>
        <authorList>
            <person name="Souvorov A."/>
            <person name="Agarwala R."/>
            <person name="Lipman D.J."/>
        </authorList>
    </citation>
    <scope>NUCLEOTIDE SEQUENCE</scope>
    <source>
        <strain evidence="2">C8</strain>
    </source>
</reference>
<organism evidence="2">
    <name type="scientific">Clostridium perfringens</name>
    <dbReference type="NCBI Taxonomy" id="1502"/>
    <lineage>
        <taxon>Bacteria</taxon>
        <taxon>Bacillati</taxon>
        <taxon>Bacillota</taxon>
        <taxon>Clostridia</taxon>
        <taxon>Eubacteriales</taxon>
        <taxon>Clostridiaceae</taxon>
        <taxon>Clostridium</taxon>
    </lineage>
</organism>
<feature type="transmembrane region" description="Helical" evidence="1">
    <location>
        <begin position="52"/>
        <end position="73"/>
    </location>
</feature>
<sequence>MNERICVNTRKAMKDAIDDKYKTIIVTGEIVDDVKREVNNSKKGVINKLSNVSLIGGIFLWPLLIAGLAGKVLSKDDFKKYNVEIQGDSIVLTRKK</sequence>